<accession>M3Y3M1</accession>
<dbReference type="EMBL" id="AEYP01067216">
    <property type="status" value="NOT_ANNOTATED_CDS"/>
    <property type="molecule type" value="Genomic_DNA"/>
</dbReference>
<feature type="region of interest" description="Disordered" evidence="1">
    <location>
        <begin position="83"/>
        <end position="108"/>
    </location>
</feature>
<name>M3Y3M1_MUSPF</name>
<sequence length="108" mass="12290">MPPCSSRWTCDDLKHHPAKANRSRCVGFRWEEPSYLHLTTHLRSGSTRPEVWKSASESVMQLVPGRQHSERTAGLWGTVAHPCQHERQGNPTPEAKEQTLHGNELELK</sequence>
<proteinExistence type="predicted"/>
<evidence type="ECO:0000256" key="1">
    <source>
        <dbReference type="SAM" id="MobiDB-lite"/>
    </source>
</evidence>
<dbReference type="InParanoid" id="M3Y3M1"/>
<protein>
    <submittedName>
        <fullName evidence="2">Uncharacterized protein</fullName>
    </submittedName>
</protein>
<dbReference type="EMBL" id="AEYP01067217">
    <property type="status" value="NOT_ANNOTATED_CDS"/>
    <property type="molecule type" value="Genomic_DNA"/>
</dbReference>
<evidence type="ECO:0000313" key="2">
    <source>
        <dbReference type="Ensembl" id="ENSMPUP00000005922.1"/>
    </source>
</evidence>
<organism evidence="2">
    <name type="scientific">Mustela putorius furo</name>
    <name type="common">European domestic ferret</name>
    <name type="synonym">Mustela furo</name>
    <dbReference type="NCBI Taxonomy" id="9669"/>
    <lineage>
        <taxon>Eukaryota</taxon>
        <taxon>Metazoa</taxon>
        <taxon>Chordata</taxon>
        <taxon>Craniata</taxon>
        <taxon>Vertebrata</taxon>
        <taxon>Euteleostomi</taxon>
        <taxon>Mammalia</taxon>
        <taxon>Eutheria</taxon>
        <taxon>Laurasiatheria</taxon>
        <taxon>Carnivora</taxon>
        <taxon>Caniformia</taxon>
        <taxon>Musteloidea</taxon>
        <taxon>Mustelidae</taxon>
        <taxon>Mustelinae</taxon>
        <taxon>Mustela</taxon>
    </lineage>
</organism>
<reference evidence="2" key="1">
    <citation type="submission" date="2024-06" db="UniProtKB">
        <authorList>
            <consortium name="Ensembl"/>
        </authorList>
    </citation>
    <scope>IDENTIFICATION</scope>
</reference>
<dbReference type="HOGENOM" id="CLU_2196064_0_0_1"/>
<dbReference type="AlphaFoldDB" id="M3Y3M1"/>
<dbReference type="Ensembl" id="ENSMPUT00000006026.1">
    <property type="protein sequence ID" value="ENSMPUP00000005922.1"/>
    <property type="gene ID" value="ENSMPUG00000005973.1"/>
</dbReference>